<feature type="chain" id="PRO_5044771761" evidence="1">
    <location>
        <begin position="21"/>
        <end position="141"/>
    </location>
</feature>
<evidence type="ECO:0000313" key="2">
    <source>
        <dbReference type="EMBL" id="KAL3092485.1"/>
    </source>
</evidence>
<keyword evidence="3" id="KW-1185">Reference proteome</keyword>
<feature type="signal peptide" evidence="1">
    <location>
        <begin position="1"/>
        <end position="20"/>
    </location>
</feature>
<dbReference type="Proteomes" id="UP001620645">
    <property type="component" value="Unassembled WGS sequence"/>
</dbReference>
<protein>
    <submittedName>
        <fullName evidence="2">Uncharacterized protein</fullName>
    </submittedName>
</protein>
<evidence type="ECO:0000256" key="1">
    <source>
        <dbReference type="SAM" id="SignalP"/>
    </source>
</evidence>
<comment type="caution">
    <text evidence="2">The sequence shown here is derived from an EMBL/GenBank/DDBJ whole genome shotgun (WGS) entry which is preliminary data.</text>
</comment>
<name>A0ABD2JPJ7_HETSC</name>
<gene>
    <name evidence="2" type="ORF">niasHS_007694</name>
</gene>
<proteinExistence type="predicted"/>
<accession>A0ABD2JPJ7</accession>
<dbReference type="AlphaFoldDB" id="A0ABD2JPJ7"/>
<dbReference type="EMBL" id="JBICCN010000118">
    <property type="protein sequence ID" value="KAL3092485.1"/>
    <property type="molecule type" value="Genomic_DNA"/>
</dbReference>
<keyword evidence="1" id="KW-0732">Signal</keyword>
<organism evidence="2 3">
    <name type="scientific">Heterodera schachtii</name>
    <name type="common">Sugarbeet cyst nematode worm</name>
    <name type="synonym">Tylenchus schachtii</name>
    <dbReference type="NCBI Taxonomy" id="97005"/>
    <lineage>
        <taxon>Eukaryota</taxon>
        <taxon>Metazoa</taxon>
        <taxon>Ecdysozoa</taxon>
        <taxon>Nematoda</taxon>
        <taxon>Chromadorea</taxon>
        <taxon>Rhabditida</taxon>
        <taxon>Tylenchina</taxon>
        <taxon>Tylenchomorpha</taxon>
        <taxon>Tylenchoidea</taxon>
        <taxon>Heteroderidae</taxon>
        <taxon>Heteroderinae</taxon>
        <taxon>Heterodera</taxon>
    </lineage>
</organism>
<evidence type="ECO:0000313" key="3">
    <source>
        <dbReference type="Proteomes" id="UP001620645"/>
    </source>
</evidence>
<reference evidence="2 3" key="1">
    <citation type="submission" date="2024-10" db="EMBL/GenBank/DDBJ databases">
        <authorList>
            <person name="Kim D."/>
        </authorList>
    </citation>
    <scope>NUCLEOTIDE SEQUENCE [LARGE SCALE GENOMIC DNA]</scope>
    <source>
        <strain evidence="2">Taebaek</strain>
    </source>
</reference>
<sequence length="141" mass="15899">MHKIITFFVILFLYSSKSYGQPKGEITEEEAEVSAEETEAAPEVKNGHCKFEGMLLLGQNADKNVDLLSILESAENNEKAKDTERTDKVKIIRPSEIHRFIESLEGQTVAKNGIQFNVMYGVKEEDKLTIQFVGMPNEFKG</sequence>